<keyword evidence="1" id="KW-1133">Transmembrane helix</keyword>
<protein>
    <submittedName>
        <fullName evidence="2">Uncharacterized protein</fullName>
    </submittedName>
</protein>
<dbReference type="GeneID" id="55007011"/>
<keyword evidence="1" id="KW-0812">Transmembrane</keyword>
<dbReference type="Proteomes" id="UP000278552">
    <property type="component" value="Segment"/>
</dbReference>
<evidence type="ECO:0000313" key="3">
    <source>
        <dbReference type="Proteomes" id="UP000278552"/>
    </source>
</evidence>
<name>A0A3G2KEU4_9CAUD</name>
<evidence type="ECO:0000313" key="2">
    <source>
        <dbReference type="EMBL" id="AYN57499.1"/>
    </source>
</evidence>
<dbReference type="KEGG" id="vg:55007011"/>
<feature type="transmembrane region" description="Helical" evidence="1">
    <location>
        <begin position="57"/>
        <end position="80"/>
    </location>
</feature>
<keyword evidence="3" id="KW-1185">Reference proteome</keyword>
<reference evidence="2 3" key="1">
    <citation type="submission" date="2018-09" db="EMBL/GenBank/DDBJ databases">
        <authorList>
            <person name="Giglietti G."/>
            <person name="Stoner T.H."/>
            <person name="Garlena R.A."/>
            <person name="Russell D.A."/>
            <person name="Pope W.H."/>
            <person name="Jacobs-Sera D."/>
            <person name="Hatfull G.F."/>
        </authorList>
    </citation>
    <scope>NUCLEOTIDE SEQUENCE [LARGE SCALE GENOMIC DNA]</scope>
</reference>
<keyword evidence="1" id="KW-0472">Membrane</keyword>
<accession>A0A3G2KEU4</accession>
<proteinExistence type="predicted"/>
<evidence type="ECO:0000256" key="1">
    <source>
        <dbReference type="SAM" id="Phobius"/>
    </source>
</evidence>
<organism evidence="2 3">
    <name type="scientific">Arthrobacter phage Coral</name>
    <dbReference type="NCBI Taxonomy" id="2419951"/>
    <lineage>
        <taxon>Viruses</taxon>
        <taxon>Duplodnaviria</taxon>
        <taxon>Heunggongvirae</taxon>
        <taxon>Uroviricota</taxon>
        <taxon>Caudoviricetes</taxon>
        <taxon>Coralvirus</taxon>
        <taxon>Coralvirus coral</taxon>
    </lineage>
</organism>
<dbReference type="EMBL" id="MH834606">
    <property type="protein sequence ID" value="AYN57499.1"/>
    <property type="molecule type" value="Genomic_DNA"/>
</dbReference>
<dbReference type="RefSeq" id="YP_009815781.1">
    <property type="nucleotide sequence ID" value="NC_048099.1"/>
</dbReference>
<gene>
    <name evidence="2" type="primary">24</name>
    <name evidence="2" type="ORF">PBI_CORAL_24</name>
</gene>
<sequence length="116" mass="11834">MMGKHEAVPSQVANPWRAFWRTAVEVGVPAFGLVLFAGPSILNILAEELGAVLPAGFIAWLLGAAAVLTAVSAALARIMAIPRVNEALGRVKLDAGAPRAVPAVPDADVAARGSDG</sequence>
<feature type="transmembrane region" description="Helical" evidence="1">
    <location>
        <begin position="26"/>
        <end position="45"/>
    </location>
</feature>